<keyword evidence="13" id="KW-1185">Reference proteome</keyword>
<feature type="region of interest" description="Disordered" evidence="10">
    <location>
        <begin position="625"/>
        <end position="676"/>
    </location>
</feature>
<comment type="caution">
    <text evidence="12">The sequence shown here is derived from an EMBL/GenBank/DDBJ whole genome shotgun (WGS) entry which is preliminary data.</text>
</comment>
<evidence type="ECO:0000313" key="13">
    <source>
        <dbReference type="Proteomes" id="UP000790833"/>
    </source>
</evidence>
<dbReference type="GO" id="GO:0043022">
    <property type="term" value="F:ribosome binding"/>
    <property type="evidence" value="ECO:0007669"/>
    <property type="project" value="TreeGrafter"/>
</dbReference>
<dbReference type="Gene3D" id="1.25.40.10">
    <property type="entry name" value="Tetratricopeptide repeat domain"/>
    <property type="match status" value="1"/>
</dbReference>
<dbReference type="InterPro" id="IPR026270">
    <property type="entry name" value="SRP72"/>
</dbReference>
<sequence length="676" mass="76379">MSNSISQAFKALQLNKAESSSEHENIFEVSYEYLSKIKNYNDVKAFQNCLVALINLDKYNKAYELIQKIPETSVEAELVLEIAYVLYKVGKSDQLLDLVNKHQDAVSDGYYLFGIKNILAQNYYKIGKYQQSLQLVQECIRESGVADNTDFAVNERAVISQINFQHSTVVSNASTDLDSQNYDLLFNESLIELSKNNKQKALELLNKAEQLCLEQNMGADKEDFLSELLPIRLNINYIKQRQGDLVGAIEGLNEEYSNIGSISDDFLKLILKLNLYSCQQEQQAGAGKKFQESNLVFRDLQLQQVLNKMNQKLTKFQYHVLMKNNLLAKYLDGTLGSTLTSSSFIKAYLESFPEDLTAMVYGLLSELNITATDLQDKSKRFELKRKLQAAAATAADTKKQFALYILSDYIYKNLDTDSPSGAWPSKQLSKIIQHGLEDGDSNQLIPSVVGCYMSLKEGDLNYEEKEKIVQSLKDRIITANSQELASDPNLLMLYKELGFQLIQGVHARGEGSSSTTIEYGKQILEALAKAIPGDKFISAFNSNDVSQLIDVDQLQANETIEELVEEGMQGFQKYIIQRKSPIHKLRSRKRKPKFSANKIIKSPEDLTLDPERWLPMKVRSYYKPTKKDRLKASHQGAVERQLTPAPLESTTTNTNTNTSSSSSSNKNKKKKKKGKK</sequence>
<comment type="function">
    <text evidence="9">Component of the signal recognition particle (SRP) complex, a ribonucleoprotein complex that mediates the cotranslational targeting of secretory and membrane proteins to the endoplasmic reticulum (ER).</text>
</comment>
<evidence type="ECO:0000256" key="7">
    <source>
        <dbReference type="ARBA" id="ARBA00023135"/>
    </source>
</evidence>
<organism evidence="12 13">
    <name type="scientific">Scheffersomyces spartinae</name>
    <dbReference type="NCBI Taxonomy" id="45513"/>
    <lineage>
        <taxon>Eukaryota</taxon>
        <taxon>Fungi</taxon>
        <taxon>Dikarya</taxon>
        <taxon>Ascomycota</taxon>
        <taxon>Saccharomycotina</taxon>
        <taxon>Pichiomycetes</taxon>
        <taxon>Debaryomycetaceae</taxon>
        <taxon>Scheffersomyces</taxon>
    </lineage>
</organism>
<dbReference type="Proteomes" id="UP000790833">
    <property type="component" value="Unassembled WGS sequence"/>
</dbReference>
<dbReference type="GO" id="GO:0005783">
    <property type="term" value="C:endoplasmic reticulum"/>
    <property type="evidence" value="ECO:0007669"/>
    <property type="project" value="UniProtKB-SubCell"/>
</dbReference>
<dbReference type="GO" id="GO:0008312">
    <property type="term" value="F:7S RNA binding"/>
    <property type="evidence" value="ECO:0007669"/>
    <property type="project" value="InterPro"/>
</dbReference>
<feature type="domain" description="Signal recognition particle SRP72 subunit RNA-binding" evidence="11">
    <location>
        <begin position="583"/>
        <end position="624"/>
    </location>
</feature>
<keyword evidence="7 9" id="KW-0733">Signal recognition particle</keyword>
<dbReference type="RefSeq" id="XP_043050478.1">
    <property type="nucleotide sequence ID" value="XM_043194727.1"/>
</dbReference>
<dbReference type="PANTHER" id="PTHR14094">
    <property type="entry name" value="SIGNAL RECOGNITION PARTICLE 72"/>
    <property type="match status" value="1"/>
</dbReference>
<evidence type="ECO:0000259" key="11">
    <source>
        <dbReference type="Pfam" id="PF08492"/>
    </source>
</evidence>
<dbReference type="OrthoDB" id="5421607at2759"/>
<evidence type="ECO:0000256" key="3">
    <source>
        <dbReference type="ARBA" id="ARBA00007676"/>
    </source>
</evidence>
<evidence type="ECO:0000256" key="4">
    <source>
        <dbReference type="ARBA" id="ARBA00018350"/>
    </source>
</evidence>
<dbReference type="GO" id="GO:0005786">
    <property type="term" value="C:signal recognition particle, endoplasmic reticulum targeting"/>
    <property type="evidence" value="ECO:0007669"/>
    <property type="project" value="UniProtKB-UniRule"/>
</dbReference>
<dbReference type="InterPro" id="IPR013699">
    <property type="entry name" value="Signal_recog_part_SRP72_RNA-bd"/>
</dbReference>
<evidence type="ECO:0000256" key="6">
    <source>
        <dbReference type="ARBA" id="ARBA00022824"/>
    </source>
</evidence>
<dbReference type="PANTHER" id="PTHR14094:SF9">
    <property type="entry name" value="SIGNAL RECOGNITION PARTICLE SUBUNIT SRP72"/>
    <property type="match status" value="1"/>
</dbReference>
<evidence type="ECO:0000256" key="2">
    <source>
        <dbReference type="ARBA" id="ARBA00004496"/>
    </source>
</evidence>
<dbReference type="GeneID" id="66117413"/>
<dbReference type="Pfam" id="PF08492">
    <property type="entry name" value="SRP72"/>
    <property type="match status" value="1"/>
</dbReference>
<evidence type="ECO:0000256" key="9">
    <source>
        <dbReference type="PIRNR" id="PIRNR038922"/>
    </source>
</evidence>
<proteinExistence type="inferred from homology"/>
<dbReference type="InterPro" id="IPR011990">
    <property type="entry name" value="TPR-like_helical_dom_sf"/>
</dbReference>
<evidence type="ECO:0000256" key="1">
    <source>
        <dbReference type="ARBA" id="ARBA00004240"/>
    </source>
</evidence>
<feature type="compositionally biased region" description="Low complexity" evidence="10">
    <location>
        <begin position="649"/>
        <end position="665"/>
    </location>
</feature>
<reference evidence="12" key="1">
    <citation type="submission" date="2021-03" db="EMBL/GenBank/DDBJ databases">
        <authorList>
            <person name="Palmer J.M."/>
        </authorList>
    </citation>
    <scope>NUCLEOTIDE SEQUENCE</scope>
    <source>
        <strain evidence="12">ARV_011</strain>
    </source>
</reference>
<accession>A0A9P7VCE2</accession>
<dbReference type="EMBL" id="JAHMUF010000005">
    <property type="protein sequence ID" value="KAG7194931.1"/>
    <property type="molecule type" value="Genomic_DNA"/>
</dbReference>
<dbReference type="GO" id="GO:0006614">
    <property type="term" value="P:SRP-dependent cotranslational protein targeting to membrane"/>
    <property type="evidence" value="ECO:0007669"/>
    <property type="project" value="UniProtKB-UniRule"/>
</dbReference>
<evidence type="ECO:0000256" key="5">
    <source>
        <dbReference type="ARBA" id="ARBA00022490"/>
    </source>
</evidence>
<keyword evidence="5 9" id="KW-0963">Cytoplasm</keyword>
<gene>
    <name evidence="12" type="primary">SRP72</name>
    <name evidence="12" type="ORF">KQ657_004039</name>
</gene>
<feature type="compositionally biased region" description="Basic residues" evidence="10">
    <location>
        <begin position="666"/>
        <end position="676"/>
    </location>
</feature>
<evidence type="ECO:0000256" key="8">
    <source>
        <dbReference type="ARBA" id="ARBA00023274"/>
    </source>
</evidence>
<comment type="subcellular location">
    <subcellularLocation>
        <location evidence="2 9">Cytoplasm</location>
    </subcellularLocation>
    <subcellularLocation>
        <location evidence="1">Endoplasmic reticulum</location>
    </subcellularLocation>
</comment>
<evidence type="ECO:0000256" key="10">
    <source>
        <dbReference type="SAM" id="MobiDB-lite"/>
    </source>
</evidence>
<evidence type="ECO:0000313" key="12">
    <source>
        <dbReference type="EMBL" id="KAG7194931.1"/>
    </source>
</evidence>
<keyword evidence="8 9" id="KW-0687">Ribonucleoprotein</keyword>
<protein>
    <recommendedName>
        <fullName evidence="4 9">Signal recognition particle subunit SRP72</fullName>
    </recommendedName>
</protein>
<dbReference type="PIRSF" id="PIRSF038922">
    <property type="entry name" value="SRP72"/>
    <property type="match status" value="1"/>
</dbReference>
<name>A0A9P7VCE2_9ASCO</name>
<dbReference type="SUPFAM" id="SSF48452">
    <property type="entry name" value="TPR-like"/>
    <property type="match status" value="1"/>
</dbReference>
<dbReference type="AlphaFoldDB" id="A0A9P7VCE2"/>
<comment type="similarity">
    <text evidence="3 9">Belongs to the SRP72 family.</text>
</comment>
<keyword evidence="6" id="KW-0256">Endoplasmic reticulum</keyword>